<comment type="caution">
    <text evidence="1">The sequence shown here is derived from an EMBL/GenBank/DDBJ whole genome shotgun (WGS) entry which is preliminary data.</text>
</comment>
<reference evidence="2" key="1">
    <citation type="journal article" date="2019" name="Int. J. Syst. Evol. Microbiol.">
        <title>The Global Catalogue of Microorganisms (GCM) 10K type strain sequencing project: providing services to taxonomists for standard genome sequencing and annotation.</title>
        <authorList>
            <consortium name="The Broad Institute Genomics Platform"/>
            <consortium name="The Broad Institute Genome Sequencing Center for Infectious Disease"/>
            <person name="Wu L."/>
            <person name="Ma J."/>
        </authorList>
    </citation>
    <scope>NUCLEOTIDE SEQUENCE [LARGE SCALE GENOMIC DNA]</scope>
    <source>
        <strain evidence="2">JCM 16083</strain>
    </source>
</reference>
<sequence>MGLQCQVEHESFSKKEAVGLIAFDIMARMGNKRVFGELTLGPQNSIYKLEEQSGDARFYGSLNRLRLGIGGGIYMINKEEFKWSVYTTLLQGVAFQKRNLYSTLDMTSLYRLQIQPGMKFRIGQFFFGFHCGFTLVNEFSKQQEYVVGGSLGLVF</sequence>
<evidence type="ECO:0000313" key="1">
    <source>
        <dbReference type="EMBL" id="GAA0873903.1"/>
    </source>
</evidence>
<gene>
    <name evidence="1" type="ORF">GCM10009118_03110</name>
</gene>
<evidence type="ECO:0008006" key="3">
    <source>
        <dbReference type="Google" id="ProtNLM"/>
    </source>
</evidence>
<organism evidence="1 2">
    <name type="scientific">Wandonia haliotis</name>
    <dbReference type="NCBI Taxonomy" id="574963"/>
    <lineage>
        <taxon>Bacteria</taxon>
        <taxon>Pseudomonadati</taxon>
        <taxon>Bacteroidota</taxon>
        <taxon>Flavobacteriia</taxon>
        <taxon>Flavobacteriales</taxon>
        <taxon>Crocinitomicaceae</taxon>
        <taxon>Wandonia</taxon>
    </lineage>
</organism>
<evidence type="ECO:0000313" key="2">
    <source>
        <dbReference type="Proteomes" id="UP001501126"/>
    </source>
</evidence>
<accession>A0ABP3XZP6</accession>
<name>A0ABP3XZP6_9FLAO</name>
<proteinExistence type="predicted"/>
<keyword evidence="2" id="KW-1185">Reference proteome</keyword>
<protein>
    <recommendedName>
        <fullName evidence="3">Outer membrane protein beta-barrel domain-containing protein</fullName>
    </recommendedName>
</protein>
<dbReference type="EMBL" id="BAAAFH010000003">
    <property type="protein sequence ID" value="GAA0873903.1"/>
    <property type="molecule type" value="Genomic_DNA"/>
</dbReference>
<dbReference type="Proteomes" id="UP001501126">
    <property type="component" value="Unassembled WGS sequence"/>
</dbReference>